<evidence type="ECO:0000313" key="2">
    <source>
        <dbReference type="Proteomes" id="UP001438953"/>
    </source>
</evidence>
<reference evidence="1 2" key="1">
    <citation type="submission" date="2024-01" db="EMBL/GenBank/DDBJ databases">
        <authorList>
            <person name="Deng Y."/>
            <person name="Su J."/>
        </authorList>
    </citation>
    <scope>NUCLEOTIDE SEQUENCE [LARGE SCALE GENOMIC DNA]</scope>
    <source>
        <strain evidence="1 2">CPCC 100088</strain>
    </source>
</reference>
<proteinExistence type="predicted"/>
<evidence type="ECO:0000313" key="1">
    <source>
        <dbReference type="EMBL" id="MER5171498.1"/>
    </source>
</evidence>
<reference evidence="1 2" key="2">
    <citation type="submission" date="2024-06" db="EMBL/GenBank/DDBJ databases">
        <title>Thioclava kandeliae sp. nov. from a rhizosphere soil sample of Kandelia candel in a mangrove.</title>
        <authorList>
            <person name="Mu T."/>
        </authorList>
    </citation>
    <scope>NUCLEOTIDE SEQUENCE [LARGE SCALE GENOMIC DNA]</scope>
    <source>
        <strain evidence="1 2">CPCC 100088</strain>
    </source>
</reference>
<protein>
    <submittedName>
        <fullName evidence="1">Uncharacterized protein</fullName>
    </submittedName>
</protein>
<keyword evidence="2" id="KW-1185">Reference proteome</keyword>
<accession>A0ABV1SF38</accession>
<gene>
    <name evidence="1" type="ORF">VSX56_06875</name>
</gene>
<dbReference type="EMBL" id="JAYWLC010000004">
    <property type="protein sequence ID" value="MER5171498.1"/>
    <property type="molecule type" value="Genomic_DNA"/>
</dbReference>
<comment type="caution">
    <text evidence="1">The sequence shown here is derived from an EMBL/GenBank/DDBJ whole genome shotgun (WGS) entry which is preliminary data.</text>
</comment>
<name>A0ABV1SF38_9RHOB</name>
<organism evidence="1 2">
    <name type="scientific">Thioclava kandeliae</name>
    <dbReference type="NCBI Taxonomy" id="3070818"/>
    <lineage>
        <taxon>Bacteria</taxon>
        <taxon>Pseudomonadati</taxon>
        <taxon>Pseudomonadota</taxon>
        <taxon>Alphaproteobacteria</taxon>
        <taxon>Rhodobacterales</taxon>
        <taxon>Paracoccaceae</taxon>
        <taxon>Thioclava</taxon>
    </lineage>
</organism>
<sequence>MTYRFEIPHVAPRPDSLVGGIDQPGFGQRTRLDRLRSSEIQTRSVSAVIHAETIRAKVMRDTVAVQERAVSMWSNHLSRLQLRRDHTRSPHICPILEREIQTISARLEKAIMRLELARSAIDAHGPDIAARISHWQALRTRD</sequence>
<dbReference type="RefSeq" id="WP_339112694.1">
    <property type="nucleotide sequence ID" value="NZ_JAYWLC010000004.1"/>
</dbReference>
<dbReference type="Proteomes" id="UP001438953">
    <property type="component" value="Unassembled WGS sequence"/>
</dbReference>